<keyword evidence="1 2" id="KW-0238">DNA-binding</keyword>
<proteinExistence type="predicted"/>
<dbReference type="Pfam" id="PF00440">
    <property type="entry name" value="TetR_N"/>
    <property type="match status" value="1"/>
</dbReference>
<dbReference type="InterPro" id="IPR009057">
    <property type="entry name" value="Homeodomain-like_sf"/>
</dbReference>
<dbReference type="Proteomes" id="UP000093629">
    <property type="component" value="Unassembled WGS sequence"/>
</dbReference>
<evidence type="ECO:0000259" key="3">
    <source>
        <dbReference type="PROSITE" id="PS50977"/>
    </source>
</evidence>
<protein>
    <submittedName>
        <fullName evidence="4">TetR family transcriptional regulator</fullName>
    </submittedName>
</protein>
<evidence type="ECO:0000313" key="5">
    <source>
        <dbReference type="Proteomes" id="UP000093629"/>
    </source>
</evidence>
<dbReference type="GO" id="GO:0003700">
    <property type="term" value="F:DNA-binding transcription factor activity"/>
    <property type="evidence" value="ECO:0007669"/>
    <property type="project" value="TreeGrafter"/>
</dbReference>
<dbReference type="PANTHER" id="PTHR30055:SF239">
    <property type="entry name" value="TRANSCRIPTIONAL REGULATORY PROTEIN"/>
    <property type="match status" value="1"/>
</dbReference>
<dbReference type="PROSITE" id="PS50977">
    <property type="entry name" value="HTH_TETR_2"/>
    <property type="match status" value="1"/>
</dbReference>
<name>A0A1A3NDB1_MYCAS</name>
<dbReference type="OrthoDB" id="3218408at2"/>
<keyword evidence="5" id="KW-1185">Reference proteome</keyword>
<evidence type="ECO:0000313" key="4">
    <source>
        <dbReference type="EMBL" id="OBK19280.1"/>
    </source>
</evidence>
<feature type="domain" description="HTH tetR-type" evidence="3">
    <location>
        <begin position="11"/>
        <end position="71"/>
    </location>
</feature>
<evidence type="ECO:0000256" key="1">
    <source>
        <dbReference type="ARBA" id="ARBA00023125"/>
    </source>
</evidence>
<dbReference type="SUPFAM" id="SSF46689">
    <property type="entry name" value="Homeodomain-like"/>
    <property type="match status" value="1"/>
</dbReference>
<reference evidence="4 5" key="1">
    <citation type="submission" date="2016-06" db="EMBL/GenBank/DDBJ databases">
        <authorList>
            <person name="Kjaerup R.B."/>
            <person name="Dalgaard T.S."/>
            <person name="Juul-Madsen H.R."/>
        </authorList>
    </citation>
    <scope>NUCLEOTIDE SEQUENCE [LARGE SCALE GENOMIC DNA]</scope>
    <source>
        <strain evidence="4 5">1245139.5</strain>
    </source>
</reference>
<dbReference type="EMBL" id="LZLQ01000015">
    <property type="protein sequence ID" value="OBK19280.1"/>
    <property type="molecule type" value="Genomic_DNA"/>
</dbReference>
<dbReference type="RefSeq" id="WP_065156911.1">
    <property type="nucleotide sequence ID" value="NZ_LZLQ01000015.1"/>
</dbReference>
<dbReference type="AlphaFoldDB" id="A0A1A3NDB1"/>
<dbReference type="InterPro" id="IPR050109">
    <property type="entry name" value="HTH-type_TetR-like_transc_reg"/>
</dbReference>
<sequence>MTIRRPSSNSRLSVDDWLQAGYAIVAEEGLTALKLDRLCARLGVTKGSFYWHFADMPAYRQALIESWAQLRDEDRSEIERMRDLEPRERLSRMMAALVRPRHWSLERAIREWARSDDSVAAAVRTADRRLLKAVRQAFSDFGFDAAEADLRANATFAAGVGLLHLSGPTPNKQALQRERFLDFLLRP</sequence>
<organism evidence="4 5">
    <name type="scientific">Mycobacterium asiaticum</name>
    <dbReference type="NCBI Taxonomy" id="1790"/>
    <lineage>
        <taxon>Bacteria</taxon>
        <taxon>Bacillati</taxon>
        <taxon>Actinomycetota</taxon>
        <taxon>Actinomycetes</taxon>
        <taxon>Mycobacteriales</taxon>
        <taxon>Mycobacteriaceae</taxon>
        <taxon>Mycobacterium</taxon>
    </lineage>
</organism>
<dbReference type="InterPro" id="IPR001647">
    <property type="entry name" value="HTH_TetR"/>
</dbReference>
<evidence type="ECO:0000256" key="2">
    <source>
        <dbReference type="PROSITE-ProRule" id="PRU00335"/>
    </source>
</evidence>
<dbReference type="GO" id="GO:0000976">
    <property type="term" value="F:transcription cis-regulatory region binding"/>
    <property type="evidence" value="ECO:0007669"/>
    <property type="project" value="TreeGrafter"/>
</dbReference>
<dbReference type="Gene3D" id="1.10.357.10">
    <property type="entry name" value="Tetracycline Repressor, domain 2"/>
    <property type="match status" value="1"/>
</dbReference>
<accession>A0A1A3NDB1</accession>
<dbReference type="PANTHER" id="PTHR30055">
    <property type="entry name" value="HTH-TYPE TRANSCRIPTIONAL REGULATOR RUTR"/>
    <property type="match status" value="1"/>
</dbReference>
<comment type="caution">
    <text evidence="4">The sequence shown here is derived from an EMBL/GenBank/DDBJ whole genome shotgun (WGS) entry which is preliminary data.</text>
</comment>
<feature type="DNA-binding region" description="H-T-H motif" evidence="2">
    <location>
        <begin position="34"/>
        <end position="53"/>
    </location>
</feature>
<gene>
    <name evidence="4" type="ORF">A5636_17820</name>
</gene>